<dbReference type="SMART" id="SM00504">
    <property type="entry name" value="Ubox"/>
    <property type="match status" value="1"/>
</dbReference>
<dbReference type="FunFam" id="1.25.10.10:FF:000082">
    <property type="entry name" value="RING-type E3 ubiquitin transferase"/>
    <property type="match status" value="1"/>
</dbReference>
<feature type="region of interest" description="Disordered" evidence="10">
    <location>
        <begin position="351"/>
        <end position="541"/>
    </location>
</feature>
<evidence type="ECO:0000256" key="7">
    <source>
        <dbReference type="ARBA" id="ARBA00022786"/>
    </source>
</evidence>
<dbReference type="InterPro" id="IPR057314">
    <property type="entry name" value="PUB2-4-like_N"/>
</dbReference>
<evidence type="ECO:0000256" key="1">
    <source>
        <dbReference type="ARBA" id="ARBA00000900"/>
    </source>
</evidence>
<dbReference type="PANTHER" id="PTHR23315:SF7">
    <property type="entry name" value="U-BOX DOMAIN-CONTAINING PROTEIN 4"/>
    <property type="match status" value="1"/>
</dbReference>
<proteinExistence type="predicted"/>
<evidence type="ECO:0000256" key="6">
    <source>
        <dbReference type="ARBA" id="ARBA00022737"/>
    </source>
</evidence>
<evidence type="ECO:0000259" key="11">
    <source>
        <dbReference type="PROSITE" id="PS51698"/>
    </source>
</evidence>
<protein>
    <recommendedName>
        <fullName evidence="4">RING-type E3 ubiquitin transferase</fullName>
        <ecNumber evidence="4">2.3.2.27</ecNumber>
    </recommendedName>
</protein>
<comment type="function">
    <text evidence="2">Functions as an E3 ubiquitin ligase.</text>
</comment>
<keyword evidence="7" id="KW-0833">Ubl conjugation pathway</keyword>
<keyword evidence="6" id="KW-0677">Repeat</keyword>
<dbReference type="PROSITE" id="PS50176">
    <property type="entry name" value="ARM_REPEAT"/>
    <property type="match status" value="3"/>
</dbReference>
<dbReference type="InterPro" id="IPR003613">
    <property type="entry name" value="Ubox_domain"/>
</dbReference>
<dbReference type="InterPro" id="IPR016024">
    <property type="entry name" value="ARM-type_fold"/>
</dbReference>
<dbReference type="PROSITE" id="PS51698">
    <property type="entry name" value="U_BOX"/>
    <property type="match status" value="1"/>
</dbReference>
<feature type="coiled-coil region" evidence="9">
    <location>
        <begin position="192"/>
        <end position="219"/>
    </location>
</feature>
<dbReference type="InterPro" id="IPR011989">
    <property type="entry name" value="ARM-like"/>
</dbReference>
<dbReference type="SMART" id="SM00185">
    <property type="entry name" value="ARM"/>
    <property type="match status" value="5"/>
</dbReference>
<name>A0A835MTR7_9ROSI</name>
<dbReference type="Pfam" id="PF04564">
    <property type="entry name" value="U-box"/>
    <property type="match status" value="1"/>
</dbReference>
<dbReference type="PANTHER" id="PTHR23315">
    <property type="entry name" value="U BOX DOMAIN-CONTAINING"/>
    <property type="match status" value="1"/>
</dbReference>
<dbReference type="Pfam" id="PF25598">
    <property type="entry name" value="ARM_PUB"/>
    <property type="match status" value="1"/>
</dbReference>
<dbReference type="GO" id="GO:0016567">
    <property type="term" value="P:protein ubiquitination"/>
    <property type="evidence" value="ECO:0007669"/>
    <property type="project" value="UniProtKB-UniPathway"/>
</dbReference>
<evidence type="ECO:0000256" key="9">
    <source>
        <dbReference type="SAM" id="Coils"/>
    </source>
</evidence>
<feature type="compositionally biased region" description="Polar residues" evidence="10">
    <location>
        <begin position="359"/>
        <end position="382"/>
    </location>
</feature>
<dbReference type="CDD" id="cd16664">
    <property type="entry name" value="RING-Ubox_PUB"/>
    <property type="match status" value="1"/>
</dbReference>
<dbReference type="SUPFAM" id="SSF48371">
    <property type="entry name" value="ARM repeat"/>
    <property type="match status" value="1"/>
</dbReference>
<dbReference type="InterPro" id="IPR013083">
    <property type="entry name" value="Znf_RING/FYVE/PHD"/>
</dbReference>
<dbReference type="InterPro" id="IPR045210">
    <property type="entry name" value="RING-Ubox_PUB"/>
</dbReference>
<gene>
    <name evidence="12" type="ORF">SADUNF_Sadunf07G0047600</name>
</gene>
<dbReference type="Proteomes" id="UP000657918">
    <property type="component" value="Unassembled WGS sequence"/>
</dbReference>
<evidence type="ECO:0000256" key="3">
    <source>
        <dbReference type="ARBA" id="ARBA00004906"/>
    </source>
</evidence>
<evidence type="ECO:0000313" key="12">
    <source>
        <dbReference type="EMBL" id="KAF9678562.1"/>
    </source>
</evidence>
<comment type="caution">
    <text evidence="12">The sequence shown here is derived from an EMBL/GenBank/DDBJ whole genome shotgun (WGS) entry which is preliminary data.</text>
</comment>
<feature type="compositionally biased region" description="Polar residues" evidence="10">
    <location>
        <begin position="484"/>
        <end position="517"/>
    </location>
</feature>
<dbReference type="EMBL" id="JADGMS010000007">
    <property type="protein sequence ID" value="KAF9678562.1"/>
    <property type="molecule type" value="Genomic_DNA"/>
</dbReference>
<organism evidence="12 13">
    <name type="scientific">Salix dunnii</name>
    <dbReference type="NCBI Taxonomy" id="1413687"/>
    <lineage>
        <taxon>Eukaryota</taxon>
        <taxon>Viridiplantae</taxon>
        <taxon>Streptophyta</taxon>
        <taxon>Embryophyta</taxon>
        <taxon>Tracheophyta</taxon>
        <taxon>Spermatophyta</taxon>
        <taxon>Magnoliopsida</taxon>
        <taxon>eudicotyledons</taxon>
        <taxon>Gunneridae</taxon>
        <taxon>Pentapetalae</taxon>
        <taxon>rosids</taxon>
        <taxon>fabids</taxon>
        <taxon>Malpighiales</taxon>
        <taxon>Salicaceae</taxon>
        <taxon>Saliceae</taxon>
        <taxon>Salix</taxon>
    </lineage>
</organism>
<dbReference type="Gene3D" id="3.30.40.10">
    <property type="entry name" value="Zinc/RING finger domain, C3HC4 (zinc finger)"/>
    <property type="match status" value="1"/>
</dbReference>
<evidence type="ECO:0000256" key="5">
    <source>
        <dbReference type="ARBA" id="ARBA00022679"/>
    </source>
</evidence>
<comment type="catalytic activity">
    <reaction evidence="1">
        <text>S-ubiquitinyl-[E2 ubiquitin-conjugating enzyme]-L-cysteine + [acceptor protein]-L-lysine = [E2 ubiquitin-conjugating enzyme]-L-cysteine + N(6)-ubiquitinyl-[acceptor protein]-L-lysine.</text>
        <dbReference type="EC" id="2.3.2.27"/>
    </reaction>
</comment>
<accession>A0A835MTR7</accession>
<dbReference type="GO" id="GO:0061630">
    <property type="term" value="F:ubiquitin protein ligase activity"/>
    <property type="evidence" value="ECO:0007669"/>
    <property type="project" value="UniProtKB-EC"/>
</dbReference>
<sequence>MVALKSLTRVFGVMEISLLEVLLKTISTFLHISKDDNISSDPVQKYYQKSEEILKLLKPILDAIVDSEVASDEALNKVFLELGQSVDELREIFESWQPLSSKVYSVLQIESLTLKIRNLGLDCFQLLKSSHQHLPDELSSSSLENCIQKIKHSVYEQTSSMIQEAISDQEEGVGPSSEILVKIADSLCLRSNQEILIEAVALEKVKENAEQSGKTAEAEFIDRMIVLVTHIHEHLVLIKQSQTSSPVPIPADFCCPLSLELMTDPVIVASGQTYERAFIKNWIELGLTVCPKTRSTLAHTNLIPNYTVKALIANWCESNNVKLPDPIKSMSFNQPSPLLVHVESIASRDSHVLPHSRENQPLSSESNQSAVSPGRSMISSSGIHRVGSSPLHPRSTSEGSLSVEVENGQGLDNARILLSSEERSGNSEERYLDSVGHRSSSSSEKEVSTATRADGLLSQNHNRSASSSSALAHAAFPQGESGDANESTEFSNHFTSYSSDTSGEVNPEPQASSTLNTPHREPEYPSFLVDSRTRSQTGWRRPSDRLMPRIVSSPAIETRADLAGIEMEVQKLVEDLRSTSIDIQRDAIAKLRLLAKHNMDNRIVIANCGAISLLVNLLCSTDLKIQENAVTALLNLSINDNNKTAIANADAIEPLIHVLETGSPEAKENAAATLFSLSVIEDNKVRIGRSGAIRPLVDLLGNGTPRGKKDAATALFNLSIFHENKARIVEAGAVKHLVDLMDPAAGMVDKAVAVLANLATIPEGRNAIGNGGGIPVMVEVVELGSARGKENAAAALLQLCTTSSRFCHMVLQEGAVPPLVVLSQSGTPRAKEKAQALLSYFRNQRHGNAGRT</sequence>
<evidence type="ECO:0000256" key="10">
    <source>
        <dbReference type="SAM" id="MobiDB-lite"/>
    </source>
</evidence>
<dbReference type="OrthoDB" id="7537227at2759"/>
<feature type="repeat" description="ARM" evidence="8">
    <location>
        <begin position="609"/>
        <end position="651"/>
    </location>
</feature>
<comment type="pathway">
    <text evidence="3">Protein modification; protein ubiquitination.</text>
</comment>
<feature type="compositionally biased region" description="Basic and acidic residues" evidence="10">
    <location>
        <begin position="420"/>
        <end position="436"/>
    </location>
</feature>
<dbReference type="EC" id="2.3.2.27" evidence="4"/>
<feature type="compositionally biased region" description="Low complexity" evidence="10">
    <location>
        <begin position="464"/>
        <end position="475"/>
    </location>
</feature>
<feature type="domain" description="U-box" evidence="11">
    <location>
        <begin position="248"/>
        <end position="322"/>
    </location>
</feature>
<evidence type="ECO:0000256" key="4">
    <source>
        <dbReference type="ARBA" id="ARBA00012483"/>
    </source>
</evidence>
<dbReference type="Pfam" id="PF25240">
    <property type="entry name" value="PUB2_N"/>
    <property type="match status" value="1"/>
</dbReference>
<evidence type="ECO:0000256" key="2">
    <source>
        <dbReference type="ARBA" id="ARBA00003861"/>
    </source>
</evidence>
<dbReference type="SUPFAM" id="SSF57850">
    <property type="entry name" value="RING/U-box"/>
    <property type="match status" value="1"/>
</dbReference>
<dbReference type="Gene3D" id="1.25.10.10">
    <property type="entry name" value="Leucine-rich Repeat Variant"/>
    <property type="match status" value="1"/>
</dbReference>
<keyword evidence="5" id="KW-0808">Transferase</keyword>
<feature type="repeat" description="ARM" evidence="8">
    <location>
        <begin position="691"/>
        <end position="733"/>
    </location>
</feature>
<dbReference type="InterPro" id="IPR000225">
    <property type="entry name" value="Armadillo"/>
</dbReference>
<dbReference type="FunFam" id="3.30.40.10:FF:000218">
    <property type="entry name" value="RING-type E3 ubiquitin transferase"/>
    <property type="match status" value="1"/>
</dbReference>
<dbReference type="AlphaFoldDB" id="A0A835MTR7"/>
<evidence type="ECO:0000256" key="8">
    <source>
        <dbReference type="PROSITE-ProRule" id="PRU00259"/>
    </source>
</evidence>
<reference evidence="12 13" key="1">
    <citation type="submission" date="2020-10" db="EMBL/GenBank/DDBJ databases">
        <title>Plant Genome Project.</title>
        <authorList>
            <person name="Zhang R.-G."/>
        </authorList>
    </citation>
    <scope>NUCLEOTIDE SEQUENCE [LARGE SCALE GENOMIC DNA]</scope>
    <source>
        <strain evidence="12">FAFU-HL-1</strain>
        <tissue evidence="12">Leaf</tissue>
    </source>
</reference>
<dbReference type="UniPathway" id="UPA00143"/>
<evidence type="ECO:0000313" key="13">
    <source>
        <dbReference type="Proteomes" id="UP000657918"/>
    </source>
</evidence>
<keyword evidence="9" id="KW-0175">Coiled coil</keyword>
<feature type="repeat" description="ARM" evidence="8">
    <location>
        <begin position="732"/>
        <end position="773"/>
    </location>
</feature>
<dbReference type="InterPro" id="IPR058678">
    <property type="entry name" value="ARM_PUB"/>
</dbReference>
<keyword evidence="13" id="KW-1185">Reference proteome</keyword>